<gene>
    <name evidence="1" type="ORF">VQ7734_03827</name>
</gene>
<dbReference type="OrthoDB" id="5869838at2"/>
<name>A0A1M7YZE1_9VIBR</name>
<keyword evidence="2" id="KW-1185">Reference proteome</keyword>
<reference evidence="2" key="1">
    <citation type="submission" date="2016-12" db="EMBL/GenBank/DDBJ databases">
        <authorList>
            <person name="Rodrigo-Torres L."/>
            <person name="Arahal R.D."/>
            <person name="Lucena T."/>
        </authorList>
    </citation>
    <scope>NUCLEOTIDE SEQUENCE [LARGE SCALE GENOMIC DNA]</scope>
</reference>
<organism evidence="1 2">
    <name type="scientific">Vibrio quintilis</name>
    <dbReference type="NCBI Taxonomy" id="1117707"/>
    <lineage>
        <taxon>Bacteria</taxon>
        <taxon>Pseudomonadati</taxon>
        <taxon>Pseudomonadota</taxon>
        <taxon>Gammaproteobacteria</taxon>
        <taxon>Vibrionales</taxon>
        <taxon>Vibrionaceae</taxon>
        <taxon>Vibrio</taxon>
    </lineage>
</organism>
<dbReference type="Proteomes" id="UP000184600">
    <property type="component" value="Unassembled WGS sequence"/>
</dbReference>
<evidence type="ECO:0000313" key="2">
    <source>
        <dbReference type="Proteomes" id="UP000184600"/>
    </source>
</evidence>
<proteinExistence type="predicted"/>
<dbReference type="EMBL" id="FRFG01000053">
    <property type="protein sequence ID" value="SHO58057.1"/>
    <property type="molecule type" value="Genomic_DNA"/>
</dbReference>
<dbReference type="RefSeq" id="WP_073585506.1">
    <property type="nucleotide sequence ID" value="NZ_AP024897.1"/>
</dbReference>
<accession>A0A1M7YZE1</accession>
<evidence type="ECO:0000313" key="1">
    <source>
        <dbReference type="EMBL" id="SHO58057.1"/>
    </source>
</evidence>
<protein>
    <submittedName>
        <fullName evidence="1">Uncharacterized protein</fullName>
    </submittedName>
</protein>
<sequence>MALNKRRFIRLEEIEKRTPLTKEEVLDSIDDGELNLCAKVEVKHAGALFAVKEKPVIGAVFGYRGFVRLGRDDSKHFAAYDKEKAVEMFQILEPEKVSGWQSVTDAFGTIEKHIVAYQNSLPARRENPFWAYPEVVYDVTGAQSFGQMITDMFTAEMKEKMGDELNRLNTRYLQKRKLTIEPHTLRIDLQEIEQLTRSETVLPAPSASVAHDGGALIHPVEQIVYRVLQENPTARADKVWNIIRSEFRQAGRQYDIDGVIESMTADDIRWFGKGVHTENEMGYDAFRKNTVYKVRKLIKVD</sequence>
<dbReference type="AlphaFoldDB" id="A0A1M7YZE1"/>
<dbReference type="STRING" id="1117707.VQ7734_03827"/>